<dbReference type="Proteomes" id="UP000887574">
    <property type="component" value="Unplaced"/>
</dbReference>
<evidence type="ECO:0000313" key="3">
    <source>
        <dbReference type="WBParaSite" id="jg22678"/>
    </source>
</evidence>
<name>A0A915DR91_9BILA</name>
<feature type="compositionally biased region" description="Low complexity" evidence="1">
    <location>
        <begin position="78"/>
        <end position="93"/>
    </location>
</feature>
<reference evidence="3" key="1">
    <citation type="submission" date="2022-11" db="UniProtKB">
        <authorList>
            <consortium name="WormBaseParasite"/>
        </authorList>
    </citation>
    <scope>IDENTIFICATION</scope>
</reference>
<feature type="compositionally biased region" description="Basic and acidic residues" evidence="1">
    <location>
        <begin position="197"/>
        <end position="232"/>
    </location>
</feature>
<sequence>MDPLQTLLTEMNGVISALDAQGLKSETKPAKEFLKVTTQNAKYYLDQLKLIALAIPDTPSLPPLVNTSSPVSHGDGASSGRQSSSSNTNVSRGSSEESSTLGVSNIGSLSLENSFGVESPVVSTDQAALPIEASKNLAIPSSTPAQTSQGQQAKSGRNPKLTLTVKHDNKQTYGMIPRVPLQPQREKPVWSTPKKTFKSENTGEKSDPQSKKDKQNDTAGSKEKNVTADKPAKNQKKGAKK</sequence>
<feature type="region of interest" description="Disordered" evidence="1">
    <location>
        <begin position="135"/>
        <end position="241"/>
    </location>
</feature>
<accession>A0A915DR91</accession>
<feature type="compositionally biased region" description="Polar residues" evidence="1">
    <location>
        <begin position="139"/>
        <end position="155"/>
    </location>
</feature>
<organism evidence="2 3">
    <name type="scientific">Ditylenchus dipsaci</name>
    <dbReference type="NCBI Taxonomy" id="166011"/>
    <lineage>
        <taxon>Eukaryota</taxon>
        <taxon>Metazoa</taxon>
        <taxon>Ecdysozoa</taxon>
        <taxon>Nematoda</taxon>
        <taxon>Chromadorea</taxon>
        <taxon>Rhabditida</taxon>
        <taxon>Tylenchina</taxon>
        <taxon>Tylenchomorpha</taxon>
        <taxon>Sphaerularioidea</taxon>
        <taxon>Anguinidae</taxon>
        <taxon>Anguininae</taxon>
        <taxon>Ditylenchus</taxon>
    </lineage>
</organism>
<evidence type="ECO:0000313" key="2">
    <source>
        <dbReference type="Proteomes" id="UP000887574"/>
    </source>
</evidence>
<proteinExistence type="predicted"/>
<feature type="region of interest" description="Disordered" evidence="1">
    <location>
        <begin position="64"/>
        <end position="103"/>
    </location>
</feature>
<dbReference type="WBParaSite" id="jg22678">
    <property type="protein sequence ID" value="jg22678"/>
    <property type="gene ID" value="jg22678"/>
</dbReference>
<keyword evidence="2" id="KW-1185">Reference proteome</keyword>
<protein>
    <submittedName>
        <fullName evidence="3">Uncharacterized protein</fullName>
    </submittedName>
</protein>
<evidence type="ECO:0000256" key="1">
    <source>
        <dbReference type="SAM" id="MobiDB-lite"/>
    </source>
</evidence>
<dbReference type="AlphaFoldDB" id="A0A915DR91"/>